<gene>
    <name evidence="2" type="ORF">ZT1E4_G2243</name>
</gene>
<feature type="region of interest" description="Disordered" evidence="1">
    <location>
        <begin position="154"/>
        <end position="174"/>
    </location>
</feature>
<evidence type="ECO:0000256" key="1">
    <source>
        <dbReference type="SAM" id="MobiDB-lite"/>
    </source>
</evidence>
<sequence>MQKCRSGLCNLSVKGKVNYVGCDVDYPCRTFDGACGYNKQGVMSHSSSDSNRFRLEGFHHDTLRRDLELIAMQMQPPPSATIPPTAYRTRPSHLLSHRTGNNGEEDENETPEPHSVDHCFIQPIRSSSDRPKLDVVFNLSSRDGRASFCLRGQFRPPKQKNLPHASHTGGLVAV</sequence>
<organism evidence="2 3">
    <name type="scientific">Zymoseptoria tritici ST99CH_1E4</name>
    <dbReference type="NCBI Taxonomy" id="1276532"/>
    <lineage>
        <taxon>Eukaryota</taxon>
        <taxon>Fungi</taxon>
        <taxon>Dikarya</taxon>
        <taxon>Ascomycota</taxon>
        <taxon>Pezizomycotina</taxon>
        <taxon>Dothideomycetes</taxon>
        <taxon>Dothideomycetidae</taxon>
        <taxon>Mycosphaerellales</taxon>
        <taxon>Mycosphaerellaceae</taxon>
        <taxon>Zymoseptoria</taxon>
    </lineage>
</organism>
<accession>A0A2H1FWD9</accession>
<evidence type="ECO:0000313" key="2">
    <source>
        <dbReference type="EMBL" id="SMR45625.1"/>
    </source>
</evidence>
<protein>
    <submittedName>
        <fullName evidence="2">Uncharacterized protein</fullName>
    </submittedName>
</protein>
<evidence type="ECO:0000313" key="3">
    <source>
        <dbReference type="Proteomes" id="UP000245764"/>
    </source>
</evidence>
<feature type="region of interest" description="Disordered" evidence="1">
    <location>
        <begin position="92"/>
        <end position="114"/>
    </location>
</feature>
<reference evidence="3" key="1">
    <citation type="submission" date="2017-05" db="EMBL/GenBank/DDBJ databases">
        <authorList>
            <person name="Song R."/>
            <person name="Chenine A.L."/>
            <person name="Ruprecht R.M."/>
        </authorList>
    </citation>
    <scope>NUCLEOTIDE SEQUENCE [LARGE SCALE GENOMIC DNA]</scope>
</reference>
<proteinExistence type="predicted"/>
<dbReference type="AlphaFoldDB" id="A0A2H1FWD9"/>
<dbReference type="Proteomes" id="UP000245764">
    <property type="component" value="Chromosome 2"/>
</dbReference>
<dbReference type="EMBL" id="LT854254">
    <property type="protein sequence ID" value="SMR45625.1"/>
    <property type="molecule type" value="Genomic_DNA"/>
</dbReference>
<name>A0A2H1FWD9_ZYMTR</name>